<comment type="caution">
    <text evidence="3">The sequence shown here is derived from an EMBL/GenBank/DDBJ whole genome shotgun (WGS) entry which is preliminary data.</text>
</comment>
<dbReference type="RefSeq" id="WP_158032429.1">
    <property type="nucleotide sequence ID" value="NZ_ML708610.1"/>
</dbReference>
<organism evidence="3 4">
    <name type="scientific">Kocuria coralli</name>
    <dbReference type="NCBI Taxonomy" id="1461025"/>
    <lineage>
        <taxon>Bacteria</taxon>
        <taxon>Bacillati</taxon>
        <taxon>Actinomycetota</taxon>
        <taxon>Actinomycetes</taxon>
        <taxon>Micrococcales</taxon>
        <taxon>Micrococcaceae</taxon>
        <taxon>Kocuria</taxon>
    </lineage>
</organism>
<dbReference type="EMBL" id="SZWF01000001">
    <property type="protein sequence ID" value="KAA9395622.1"/>
    <property type="molecule type" value="Genomic_DNA"/>
</dbReference>
<name>A0A5J5L171_9MICC</name>
<evidence type="ECO:0008006" key="5">
    <source>
        <dbReference type="Google" id="ProtNLM"/>
    </source>
</evidence>
<sequence>MEGDTYTAQRVREVHDVSYERPQNNDAPHGNWSGGQEGRTGGDPNATGHAGSQQDGSPKGNVYDPSSEPPQYGVRVPASQRDGGNAAGSPGYGQSAPQGQDYGYGNGNTVQDYGQQRNEQSWNPQQPWAGNQSTGQPGQSYGYGNTGQEYGGQNYGGQNYYAPPGGPANNQNPYDQPYVAPPVTPGRGWAITAVVLGAISLVLFFLGITVILAVLGLIFAIVALVKARKVKGSRKGLGITGLILSIIGLILSGIALAVWIVVGGATLQILNDPAGQECISQFMEDQDQAAYQQCLENVVDQQFNS</sequence>
<feature type="transmembrane region" description="Helical" evidence="2">
    <location>
        <begin position="201"/>
        <end position="225"/>
    </location>
</feature>
<evidence type="ECO:0000313" key="4">
    <source>
        <dbReference type="Proteomes" id="UP000325957"/>
    </source>
</evidence>
<keyword evidence="2" id="KW-1133">Transmembrane helix</keyword>
<evidence type="ECO:0000256" key="2">
    <source>
        <dbReference type="SAM" id="Phobius"/>
    </source>
</evidence>
<evidence type="ECO:0000313" key="3">
    <source>
        <dbReference type="EMBL" id="KAA9395622.1"/>
    </source>
</evidence>
<accession>A0A5J5L171</accession>
<dbReference type="Proteomes" id="UP000325957">
    <property type="component" value="Unassembled WGS sequence"/>
</dbReference>
<evidence type="ECO:0000256" key="1">
    <source>
        <dbReference type="SAM" id="MobiDB-lite"/>
    </source>
</evidence>
<protein>
    <recommendedName>
        <fullName evidence="5">DUF4190 domain-containing protein</fullName>
    </recommendedName>
</protein>
<reference evidence="3 4" key="1">
    <citation type="submission" date="2019-05" db="EMBL/GenBank/DDBJ databases">
        <title>Kocuria coralli sp. nov., a novel actinobacterium isolated from coral reef seawater.</title>
        <authorList>
            <person name="Li J."/>
        </authorList>
    </citation>
    <scope>NUCLEOTIDE SEQUENCE [LARGE SCALE GENOMIC DNA]</scope>
    <source>
        <strain evidence="3 4">SCSIO 13007</strain>
    </source>
</reference>
<keyword evidence="2" id="KW-0472">Membrane</keyword>
<proteinExistence type="predicted"/>
<feature type="region of interest" description="Disordered" evidence="1">
    <location>
        <begin position="1"/>
        <end position="148"/>
    </location>
</feature>
<feature type="transmembrane region" description="Helical" evidence="2">
    <location>
        <begin position="237"/>
        <end position="262"/>
    </location>
</feature>
<feature type="compositionally biased region" description="Basic and acidic residues" evidence="1">
    <location>
        <begin position="10"/>
        <end position="19"/>
    </location>
</feature>
<keyword evidence="2" id="KW-0812">Transmembrane</keyword>
<dbReference type="OrthoDB" id="4879641at2"/>
<keyword evidence="4" id="KW-1185">Reference proteome</keyword>
<feature type="compositionally biased region" description="Gly residues" evidence="1">
    <location>
        <begin position="32"/>
        <end position="41"/>
    </location>
</feature>
<feature type="compositionally biased region" description="Polar residues" evidence="1">
    <location>
        <begin position="107"/>
        <end position="139"/>
    </location>
</feature>
<gene>
    <name evidence="3" type="ORF">FCK90_00960</name>
</gene>
<dbReference type="AlphaFoldDB" id="A0A5J5L171"/>